<dbReference type="Gene3D" id="3.40.190.10">
    <property type="entry name" value="Periplasmic binding protein-like II"/>
    <property type="match status" value="2"/>
</dbReference>
<protein>
    <submittedName>
        <fullName evidence="3">Spermidine/putrescine-binding periplasmic protein</fullName>
    </submittedName>
</protein>
<dbReference type="HOGENOM" id="CLU_026974_1_5_5"/>
<keyword evidence="4" id="KW-1185">Reference proteome</keyword>
<organism evidence="3 4">
    <name type="scientific">Rubellimicrobium thermophilum DSM 16684</name>
    <dbReference type="NCBI Taxonomy" id="1123069"/>
    <lineage>
        <taxon>Bacteria</taxon>
        <taxon>Pseudomonadati</taxon>
        <taxon>Pseudomonadota</taxon>
        <taxon>Alphaproteobacteria</taxon>
        <taxon>Rhodobacterales</taxon>
        <taxon>Roseobacteraceae</taxon>
        <taxon>Rubellimicrobium</taxon>
    </lineage>
</organism>
<gene>
    <name evidence="3" type="ORF">ruthe_01716</name>
</gene>
<proteinExistence type="predicted"/>
<dbReference type="PANTHER" id="PTHR30222">
    <property type="entry name" value="SPERMIDINE/PUTRESCINE-BINDING PERIPLASMIC PROTEIN"/>
    <property type="match status" value="1"/>
</dbReference>
<evidence type="ECO:0000256" key="1">
    <source>
        <dbReference type="ARBA" id="ARBA00022729"/>
    </source>
</evidence>
<dbReference type="AlphaFoldDB" id="S9R1L7"/>
<keyword evidence="1 2" id="KW-0732">Signal</keyword>
<dbReference type="Pfam" id="PF13416">
    <property type="entry name" value="SBP_bac_8"/>
    <property type="match status" value="1"/>
</dbReference>
<feature type="chain" id="PRO_5004568327" evidence="2">
    <location>
        <begin position="22"/>
        <end position="347"/>
    </location>
</feature>
<dbReference type="STRING" id="1123069.ruthe_01716"/>
<dbReference type="PATRIC" id="fig|1123069.3.peg.1684"/>
<dbReference type="PANTHER" id="PTHR30222:SF17">
    <property type="entry name" value="SPERMIDINE_PUTRESCINE-BINDING PERIPLASMIC PROTEIN"/>
    <property type="match status" value="1"/>
</dbReference>
<sequence>MKTATLLGAASLLSLATMAAAQDPELLVLDYPGFEDPKFHAPYVEAHGQSPTFSFFGDEEEAFQKVRSGFRADVAHICAGSVPKWQESGLIEPWDVSRLTYFEDLNASLMGQDVAAGGDLYFLPTDFGTTAIAYNPEQVPAEDVATLDVFRNPAYAGRMAIPDNVDDAWALAYLATGVTDWTEVTDEQFEAAAAWLREVHPNLRTYWTDPAELAQLLSTGEVLIAWAWNETYPTMKEEGRPIGFQREPAEGSSVWLCGMVNLVNGPGSEDKVYDYVNAFLSPQTTVPLVEAGWATANDTALHEQVTEEDLEASGLGTIEAPIFAQLPISVESRERHARVFEEIKAGF</sequence>
<dbReference type="OrthoDB" id="9769319at2"/>
<dbReference type="EMBL" id="AOLV01000013">
    <property type="protein sequence ID" value="EPX85787.1"/>
    <property type="molecule type" value="Genomic_DNA"/>
</dbReference>
<evidence type="ECO:0000256" key="2">
    <source>
        <dbReference type="SAM" id="SignalP"/>
    </source>
</evidence>
<feature type="signal peptide" evidence="2">
    <location>
        <begin position="1"/>
        <end position="21"/>
    </location>
</feature>
<dbReference type="RefSeq" id="WP_021097804.1">
    <property type="nucleotide sequence ID" value="NZ_KE557320.1"/>
</dbReference>
<evidence type="ECO:0000313" key="3">
    <source>
        <dbReference type="EMBL" id="EPX85787.1"/>
    </source>
</evidence>
<comment type="caution">
    <text evidence="3">The sequence shown here is derived from an EMBL/GenBank/DDBJ whole genome shotgun (WGS) entry which is preliminary data.</text>
</comment>
<evidence type="ECO:0000313" key="4">
    <source>
        <dbReference type="Proteomes" id="UP000015346"/>
    </source>
</evidence>
<name>S9R1L7_9RHOB</name>
<dbReference type="SUPFAM" id="SSF53850">
    <property type="entry name" value="Periplasmic binding protein-like II"/>
    <property type="match status" value="1"/>
</dbReference>
<dbReference type="InterPro" id="IPR006059">
    <property type="entry name" value="SBP"/>
</dbReference>
<reference evidence="3 4" key="1">
    <citation type="journal article" date="2013" name="Stand. Genomic Sci.">
        <title>Genome sequence of the reddish-pigmented Rubellimicrobium thermophilum type strain (DSM 16684(T)), a member of the Roseobacter clade.</title>
        <authorList>
            <person name="Fiebig A."/>
            <person name="Riedel T."/>
            <person name="Gronow S."/>
            <person name="Petersen J."/>
            <person name="Klenk H.P."/>
            <person name="Goker M."/>
        </authorList>
    </citation>
    <scope>NUCLEOTIDE SEQUENCE [LARGE SCALE GENOMIC DNA]</scope>
    <source>
        <strain evidence="3 4">DSM 16684</strain>
    </source>
</reference>
<accession>S9R1L7</accession>
<dbReference type="Proteomes" id="UP000015346">
    <property type="component" value="Unassembled WGS sequence"/>
</dbReference>